<dbReference type="Proteomes" id="UP001472866">
    <property type="component" value="Chromosome 03"/>
</dbReference>
<dbReference type="Gene3D" id="3.30.70.260">
    <property type="match status" value="1"/>
</dbReference>
<dbReference type="InterPro" id="IPR041729">
    <property type="entry name" value="Formyl-FH4-Hydrolase_C"/>
</dbReference>
<keyword evidence="6" id="KW-1185">Reference proteome</keyword>
<dbReference type="CDD" id="cd08648">
    <property type="entry name" value="FMT_core_Formyl-FH4-Hydrolase_C"/>
    <property type="match status" value="1"/>
</dbReference>
<dbReference type="PANTHER" id="PTHR42706:SF1">
    <property type="entry name" value="FORMYLTETRAHYDROFOLATE DEFORMYLASE 2, MITOCHONDRIAL"/>
    <property type="match status" value="1"/>
</dbReference>
<accession>A0AAX4P411</accession>
<gene>
    <name evidence="5" type="ORF">HKI87_03g24180</name>
</gene>
<dbReference type="InterPro" id="IPR036477">
    <property type="entry name" value="Formyl_transf_N_sf"/>
</dbReference>
<dbReference type="SUPFAM" id="SSF55021">
    <property type="entry name" value="ACT-like"/>
    <property type="match status" value="1"/>
</dbReference>
<sequence length="360" mass="40567">MWSSSPKHELTRARRSVGRNASGKRPNTSHIASKDPSSRSDGGRSRRERQNGESNLTAAGEPREATLLVDCPDAKGVVAASAAMLYGQGCNIIETDQHACPDAGLFFQRIHFDYSECYLGSSEAAIAGLEAAIESVADRFDMKWSLSLGNKPKRMAVLVSKFDHCLYDILLRKNSKELDCEIPVIISNHDDLRHIGEQFGIPFYHLPMRIDPNFSEEQKLAAKHEQESEIELLLKQYEIDVVVLARYMQVLSDDFCERHQAHTINIHHSFLPAFEGGYPYHRAYDRGVKIIGATAHYITADLDAGPIIDQDVIRISHRDSVEDMIQKGRNLERSVLSRALSWHLEDRVLIHNNKTVVFGY</sequence>
<keyword evidence="2" id="KW-0378">Hydrolase</keyword>
<keyword evidence="1" id="KW-0554">One-carbon metabolism</keyword>
<evidence type="ECO:0000313" key="6">
    <source>
        <dbReference type="Proteomes" id="UP001472866"/>
    </source>
</evidence>
<dbReference type="InterPro" id="IPR004810">
    <property type="entry name" value="PurU"/>
</dbReference>
<dbReference type="InterPro" id="IPR044074">
    <property type="entry name" value="PurU_ACT"/>
</dbReference>
<dbReference type="CDD" id="cd04875">
    <property type="entry name" value="ACT_F4HF-DF"/>
    <property type="match status" value="1"/>
</dbReference>
<name>A0AAX4P411_9CHLO</name>
<evidence type="ECO:0000256" key="2">
    <source>
        <dbReference type="ARBA" id="ARBA00022801"/>
    </source>
</evidence>
<feature type="region of interest" description="Disordered" evidence="3">
    <location>
        <begin position="1"/>
        <end position="61"/>
    </location>
</feature>
<dbReference type="SUPFAM" id="SSF53328">
    <property type="entry name" value="Formyltransferase"/>
    <property type="match status" value="1"/>
</dbReference>
<feature type="compositionally biased region" description="Basic and acidic residues" evidence="3">
    <location>
        <begin position="1"/>
        <end position="12"/>
    </location>
</feature>
<dbReference type="PRINTS" id="PR01575">
    <property type="entry name" value="FFH4HYDRLASE"/>
</dbReference>
<protein>
    <submittedName>
        <fullName evidence="5">Formyltetrahydrofolate deformylase</fullName>
    </submittedName>
</protein>
<dbReference type="GO" id="GO:0006189">
    <property type="term" value="P:'de novo' IMP biosynthetic process"/>
    <property type="evidence" value="ECO:0007669"/>
    <property type="project" value="InterPro"/>
</dbReference>
<reference evidence="5 6" key="1">
    <citation type="submission" date="2024-03" db="EMBL/GenBank/DDBJ databases">
        <title>Complete genome sequence of the green alga Chloropicon roscoffensis RCC1871.</title>
        <authorList>
            <person name="Lemieux C."/>
            <person name="Pombert J.-F."/>
            <person name="Otis C."/>
            <person name="Turmel M."/>
        </authorList>
    </citation>
    <scope>NUCLEOTIDE SEQUENCE [LARGE SCALE GENOMIC DNA]</scope>
    <source>
        <strain evidence="5 6">RCC1871</strain>
    </source>
</reference>
<proteinExistence type="inferred from homology"/>
<dbReference type="InterPro" id="IPR045865">
    <property type="entry name" value="ACT-like_dom_sf"/>
</dbReference>
<dbReference type="AlphaFoldDB" id="A0AAX4P411"/>
<dbReference type="EMBL" id="CP151503">
    <property type="protein sequence ID" value="WZN60884.1"/>
    <property type="molecule type" value="Genomic_DNA"/>
</dbReference>
<evidence type="ECO:0000256" key="1">
    <source>
        <dbReference type="ARBA" id="ARBA00022563"/>
    </source>
</evidence>
<dbReference type="GO" id="GO:0006730">
    <property type="term" value="P:one-carbon metabolic process"/>
    <property type="evidence" value="ECO:0007669"/>
    <property type="project" value="UniProtKB-KW"/>
</dbReference>
<dbReference type="PANTHER" id="PTHR42706">
    <property type="entry name" value="FORMYLTETRAHYDROFOLATE DEFORMYLASE"/>
    <property type="match status" value="1"/>
</dbReference>
<dbReference type="Pfam" id="PF00551">
    <property type="entry name" value="Formyl_trans_N"/>
    <property type="match status" value="1"/>
</dbReference>
<dbReference type="NCBIfam" id="NF004684">
    <property type="entry name" value="PRK06027.1"/>
    <property type="match status" value="1"/>
</dbReference>
<feature type="domain" description="Formyl transferase N-terminal" evidence="4">
    <location>
        <begin position="153"/>
        <end position="340"/>
    </location>
</feature>
<dbReference type="GO" id="GO:0008864">
    <property type="term" value="F:formyltetrahydrofolate deformylase activity"/>
    <property type="evidence" value="ECO:0007669"/>
    <property type="project" value="InterPro"/>
</dbReference>
<evidence type="ECO:0000313" key="5">
    <source>
        <dbReference type="EMBL" id="WZN60884.1"/>
    </source>
</evidence>
<dbReference type="InterPro" id="IPR002376">
    <property type="entry name" value="Formyl_transf_N"/>
</dbReference>
<dbReference type="HAMAP" id="MF_01927">
    <property type="entry name" value="PurU"/>
    <property type="match status" value="1"/>
</dbReference>
<evidence type="ECO:0000259" key="4">
    <source>
        <dbReference type="Pfam" id="PF00551"/>
    </source>
</evidence>
<feature type="compositionally biased region" description="Basic and acidic residues" evidence="3">
    <location>
        <begin position="32"/>
        <end position="51"/>
    </location>
</feature>
<organism evidence="5 6">
    <name type="scientific">Chloropicon roscoffensis</name>
    <dbReference type="NCBI Taxonomy" id="1461544"/>
    <lineage>
        <taxon>Eukaryota</taxon>
        <taxon>Viridiplantae</taxon>
        <taxon>Chlorophyta</taxon>
        <taxon>Chloropicophyceae</taxon>
        <taxon>Chloropicales</taxon>
        <taxon>Chloropicaceae</taxon>
        <taxon>Chloropicon</taxon>
    </lineage>
</organism>
<evidence type="ECO:0000256" key="3">
    <source>
        <dbReference type="SAM" id="MobiDB-lite"/>
    </source>
</evidence>
<dbReference type="Gene3D" id="3.40.50.170">
    <property type="entry name" value="Formyl transferase, N-terminal domain"/>
    <property type="match status" value="1"/>
</dbReference>
<dbReference type="NCBIfam" id="TIGR00655">
    <property type="entry name" value="PurU"/>
    <property type="match status" value="1"/>
</dbReference>